<evidence type="ECO:0000313" key="2">
    <source>
        <dbReference type="Proteomes" id="UP000014568"/>
    </source>
</evidence>
<proteinExistence type="predicted"/>
<keyword evidence="2" id="KW-1185">Reference proteome</keyword>
<name>S3NVT5_9GAMM</name>
<comment type="caution">
    <text evidence="1">The sequence shown here is derived from an EMBL/GenBank/DDBJ whole genome shotgun (WGS) entry which is preliminary data.</text>
</comment>
<organism evidence="1 2">
    <name type="scientific">Acinetobacter rudis CIP 110305</name>
    <dbReference type="NCBI Taxonomy" id="421052"/>
    <lineage>
        <taxon>Bacteria</taxon>
        <taxon>Pseudomonadati</taxon>
        <taxon>Pseudomonadota</taxon>
        <taxon>Gammaproteobacteria</taxon>
        <taxon>Moraxellales</taxon>
        <taxon>Moraxellaceae</taxon>
        <taxon>Acinetobacter</taxon>
    </lineage>
</organism>
<dbReference type="AlphaFoldDB" id="S3NVT5"/>
<dbReference type="OrthoDB" id="6703605at2"/>
<reference evidence="1 2" key="1">
    <citation type="submission" date="2013-06" db="EMBL/GenBank/DDBJ databases">
        <title>The Genome Sequence of Acinetobacter rudis CIP 110305.</title>
        <authorList>
            <consortium name="The Broad Institute Genome Sequencing Platform"/>
            <consortium name="The Broad Institute Genome Sequencing Center for Infectious Disease"/>
            <person name="Cerqueira G."/>
            <person name="Feldgarden M."/>
            <person name="Courvalin P."/>
            <person name="Perichon B."/>
            <person name="Grillot-Courvalin C."/>
            <person name="Clermont D."/>
            <person name="Rocha E."/>
            <person name="Yoon E.-J."/>
            <person name="Nemec A."/>
            <person name="Young S.K."/>
            <person name="Zeng Q."/>
            <person name="Gargeya S."/>
            <person name="Fitzgerald M."/>
            <person name="Abouelleil A."/>
            <person name="Alvarado L."/>
            <person name="Berlin A.M."/>
            <person name="Chapman S.B."/>
            <person name="Dewar J."/>
            <person name="Goldberg J."/>
            <person name="Griggs A."/>
            <person name="Gujja S."/>
            <person name="Hansen M."/>
            <person name="Howarth C."/>
            <person name="Imamovic A."/>
            <person name="Larimer J."/>
            <person name="McCowan C."/>
            <person name="Murphy C."/>
            <person name="Pearson M."/>
            <person name="Priest M."/>
            <person name="Roberts A."/>
            <person name="Saif S."/>
            <person name="Shea T."/>
            <person name="Sykes S."/>
            <person name="Wortman J."/>
            <person name="Nusbaum C."/>
            <person name="Birren B."/>
        </authorList>
    </citation>
    <scope>NUCLEOTIDE SEQUENCE [LARGE SCALE GENOMIC DNA]</scope>
    <source>
        <strain evidence="1 2">CIP 110305</strain>
    </source>
</reference>
<gene>
    <name evidence="1" type="ORF">F945_02955</name>
</gene>
<dbReference type="HOGENOM" id="CLU_2068058_0_0_6"/>
<evidence type="ECO:0000313" key="1">
    <source>
        <dbReference type="EMBL" id="EPF70711.1"/>
    </source>
</evidence>
<dbReference type="PATRIC" id="fig|421052.3.peg.2884"/>
<accession>S3NVT5</accession>
<dbReference type="EMBL" id="ATGI01000036">
    <property type="protein sequence ID" value="EPF70711.1"/>
    <property type="molecule type" value="Genomic_DNA"/>
</dbReference>
<sequence length="118" mass="13803">MNLEYTHKADYYFFAQLFVRHLEKHIKQHPQDIEASFYTKHLHELFQQDQASVTINLDSILNIADEYRVETLQGDMRIIQEHHIDAEKHILHLTFNPEAVQALNTGHNIIEPNASSPS</sequence>
<dbReference type="RefSeq" id="WP_016657331.1">
    <property type="nucleotide sequence ID" value="NZ_KE340354.1"/>
</dbReference>
<dbReference type="Proteomes" id="UP000014568">
    <property type="component" value="Unassembled WGS sequence"/>
</dbReference>
<protein>
    <submittedName>
        <fullName evidence="1">Uncharacterized protein</fullName>
    </submittedName>
</protein>
<dbReference type="eggNOG" id="ENOG502ZDMA">
    <property type="taxonomic scope" value="Bacteria"/>
</dbReference>